<gene>
    <name evidence="8" type="ORF">M9R32_13045</name>
</gene>
<dbReference type="SMART" id="SM00267">
    <property type="entry name" value="GGDEF"/>
    <property type="match status" value="1"/>
</dbReference>
<dbReference type="SUPFAM" id="SSF55073">
    <property type="entry name" value="Nucleotide cyclase"/>
    <property type="match status" value="1"/>
</dbReference>
<evidence type="ECO:0000256" key="2">
    <source>
        <dbReference type="ARBA" id="ARBA00022475"/>
    </source>
</evidence>
<keyword evidence="4 6" id="KW-1133">Transmembrane helix</keyword>
<feature type="transmembrane region" description="Helical" evidence="6">
    <location>
        <begin position="5"/>
        <end position="23"/>
    </location>
</feature>
<dbReference type="EMBL" id="JAMKBJ010000012">
    <property type="protein sequence ID" value="MCZ8538116.1"/>
    <property type="molecule type" value="Genomic_DNA"/>
</dbReference>
<dbReference type="InterPro" id="IPR000160">
    <property type="entry name" value="GGDEF_dom"/>
</dbReference>
<dbReference type="GO" id="GO:0071555">
    <property type="term" value="P:cell wall organization"/>
    <property type="evidence" value="ECO:0007669"/>
    <property type="project" value="InterPro"/>
</dbReference>
<reference evidence="8" key="1">
    <citation type="submission" date="2022-05" db="EMBL/GenBank/DDBJ databases">
        <authorList>
            <person name="Colautti A."/>
            <person name="Iacumin L."/>
        </authorList>
    </citation>
    <scope>NUCLEOTIDE SEQUENCE</scope>
    <source>
        <strain evidence="8">SK 55</strain>
    </source>
</reference>
<comment type="caution">
    <text evidence="8">The sequence shown here is derived from an EMBL/GenBank/DDBJ whole genome shotgun (WGS) entry which is preliminary data.</text>
</comment>
<keyword evidence="8" id="KW-0808">Transferase</keyword>
<evidence type="ECO:0000256" key="6">
    <source>
        <dbReference type="SAM" id="Phobius"/>
    </source>
</evidence>
<dbReference type="Pfam" id="PF00990">
    <property type="entry name" value="GGDEF"/>
    <property type="match status" value="1"/>
</dbReference>
<dbReference type="CDD" id="cd01949">
    <property type="entry name" value="GGDEF"/>
    <property type="match status" value="1"/>
</dbReference>
<dbReference type="GO" id="GO:0043709">
    <property type="term" value="P:cell adhesion involved in single-species biofilm formation"/>
    <property type="evidence" value="ECO:0007669"/>
    <property type="project" value="TreeGrafter"/>
</dbReference>
<evidence type="ECO:0000313" key="9">
    <source>
        <dbReference type="Proteomes" id="UP001152173"/>
    </source>
</evidence>
<dbReference type="NCBIfam" id="TIGR00254">
    <property type="entry name" value="GGDEF"/>
    <property type="match status" value="1"/>
</dbReference>
<dbReference type="GO" id="GO:1902201">
    <property type="term" value="P:negative regulation of bacterial-type flagellum-dependent cell motility"/>
    <property type="evidence" value="ECO:0007669"/>
    <property type="project" value="TreeGrafter"/>
</dbReference>
<name>A0A9X3LJG6_9BACL</name>
<dbReference type="EC" id="2.7.7.65" evidence="8"/>
<dbReference type="AlphaFoldDB" id="A0A9X3LJG6"/>
<comment type="subcellular location">
    <subcellularLocation>
        <location evidence="1">Cell membrane</location>
        <topology evidence="1">Multi-pass membrane protein</topology>
    </subcellularLocation>
</comment>
<dbReference type="FunFam" id="3.30.70.270:FF:000001">
    <property type="entry name" value="Diguanylate cyclase domain protein"/>
    <property type="match status" value="1"/>
</dbReference>
<evidence type="ECO:0000256" key="4">
    <source>
        <dbReference type="ARBA" id="ARBA00022989"/>
    </source>
</evidence>
<evidence type="ECO:0000313" key="8">
    <source>
        <dbReference type="EMBL" id="MCZ8538116.1"/>
    </source>
</evidence>
<dbReference type="PANTHER" id="PTHR45138">
    <property type="entry name" value="REGULATORY COMPONENTS OF SENSORY TRANSDUCTION SYSTEM"/>
    <property type="match status" value="1"/>
</dbReference>
<feature type="domain" description="GGDEF" evidence="7">
    <location>
        <begin position="225"/>
        <end position="360"/>
    </location>
</feature>
<dbReference type="GO" id="GO:0052621">
    <property type="term" value="F:diguanylate cyclase activity"/>
    <property type="evidence" value="ECO:0007669"/>
    <property type="project" value="UniProtKB-EC"/>
</dbReference>
<dbReference type="InterPro" id="IPR029787">
    <property type="entry name" value="Nucleotide_cyclase"/>
</dbReference>
<dbReference type="RefSeq" id="WP_269927185.1">
    <property type="nucleotide sequence ID" value="NZ_JAMKBJ010000012.1"/>
</dbReference>
<dbReference type="InterPro" id="IPR043128">
    <property type="entry name" value="Rev_trsase/Diguanyl_cyclase"/>
</dbReference>
<keyword evidence="9" id="KW-1185">Reference proteome</keyword>
<keyword evidence="2" id="KW-1003">Cell membrane</keyword>
<evidence type="ECO:0000256" key="1">
    <source>
        <dbReference type="ARBA" id="ARBA00004651"/>
    </source>
</evidence>
<sequence>MVFELLINFCILFTFAVLSYWPFQDAVRSNFPFPKTHPYIIGFMAGLAGFILLETSVRLSDTILLDGRHVVIVISGIFGGPIAPIISGFIIGVARMFMTDEFTTTGLLAGWNIIIMGVVIGAFSFKYRMNFKNAHLYFYYATAQTALLIIYLTYPSMVVLSQVLYFVIYSAFSFFTVLFILIELNEHFKKIRHTELLSETDYLTGLYNNRKFHQLTDTYINDSTKPFSMISIDIDSFKKVNDIYGHPAGDEILKQLGKRLKDLVSESEGYVTRNGGEQFAVFIANSPPAMGLYLGERIRSSVASTPFLVSDDQEVSITVSVGVSSYPDNGSTIQALYSAADAAMYEAKANGRNRVIHFTNKKA</sequence>
<feature type="transmembrane region" description="Helical" evidence="6">
    <location>
        <begin position="106"/>
        <end position="125"/>
    </location>
</feature>
<evidence type="ECO:0000256" key="5">
    <source>
        <dbReference type="ARBA" id="ARBA00023136"/>
    </source>
</evidence>
<dbReference type="GO" id="GO:0005886">
    <property type="term" value="C:plasma membrane"/>
    <property type="evidence" value="ECO:0007669"/>
    <property type="project" value="UniProtKB-SubCell"/>
</dbReference>
<keyword evidence="5 6" id="KW-0472">Membrane</keyword>
<protein>
    <submittedName>
        <fullName evidence="8">Diguanylate cyclase</fullName>
        <ecNumber evidence="8">2.7.7.65</ecNumber>
    </submittedName>
</protein>
<evidence type="ECO:0000259" key="7">
    <source>
        <dbReference type="PROSITE" id="PS50887"/>
    </source>
</evidence>
<keyword evidence="8" id="KW-0548">Nucleotidyltransferase</keyword>
<feature type="transmembrane region" description="Helical" evidence="6">
    <location>
        <begin position="137"/>
        <end position="157"/>
    </location>
</feature>
<proteinExistence type="predicted"/>
<accession>A0A9X3LJG6</accession>
<dbReference type="InterPro" id="IPR011620">
    <property type="entry name" value="Sig_transdc_His_kinase_LytS_TM"/>
</dbReference>
<dbReference type="PROSITE" id="PS50887">
    <property type="entry name" value="GGDEF"/>
    <property type="match status" value="1"/>
</dbReference>
<dbReference type="Proteomes" id="UP001152173">
    <property type="component" value="Unassembled WGS sequence"/>
</dbReference>
<dbReference type="GO" id="GO:0000155">
    <property type="term" value="F:phosphorelay sensor kinase activity"/>
    <property type="evidence" value="ECO:0007669"/>
    <property type="project" value="InterPro"/>
</dbReference>
<dbReference type="Pfam" id="PF07694">
    <property type="entry name" value="5TM-5TMR_LYT"/>
    <property type="match status" value="1"/>
</dbReference>
<organism evidence="8 9">
    <name type="scientific">Paenisporosarcina quisquiliarum</name>
    <dbReference type="NCBI Taxonomy" id="365346"/>
    <lineage>
        <taxon>Bacteria</taxon>
        <taxon>Bacillati</taxon>
        <taxon>Bacillota</taxon>
        <taxon>Bacilli</taxon>
        <taxon>Bacillales</taxon>
        <taxon>Caryophanaceae</taxon>
        <taxon>Paenisporosarcina</taxon>
    </lineage>
</organism>
<keyword evidence="3 6" id="KW-0812">Transmembrane</keyword>
<dbReference type="PANTHER" id="PTHR45138:SF9">
    <property type="entry name" value="DIGUANYLATE CYCLASE DGCM-RELATED"/>
    <property type="match status" value="1"/>
</dbReference>
<feature type="transmembrane region" description="Helical" evidence="6">
    <location>
        <begin position="69"/>
        <end position="94"/>
    </location>
</feature>
<evidence type="ECO:0000256" key="3">
    <source>
        <dbReference type="ARBA" id="ARBA00022692"/>
    </source>
</evidence>
<dbReference type="InterPro" id="IPR050469">
    <property type="entry name" value="Diguanylate_Cyclase"/>
</dbReference>
<feature type="transmembrane region" description="Helical" evidence="6">
    <location>
        <begin position="38"/>
        <end position="57"/>
    </location>
</feature>
<feature type="transmembrane region" description="Helical" evidence="6">
    <location>
        <begin position="163"/>
        <end position="182"/>
    </location>
</feature>
<dbReference type="Gene3D" id="3.30.70.270">
    <property type="match status" value="1"/>
</dbReference>